<reference evidence="4" key="2">
    <citation type="submission" date="2025-08" db="UniProtKB">
        <authorList>
            <consortium name="RefSeq"/>
        </authorList>
    </citation>
    <scope>IDENTIFICATION</scope>
</reference>
<protein>
    <submittedName>
        <fullName evidence="4">Uncharacterized protein LOC103325406</fullName>
    </submittedName>
</protein>
<feature type="domain" description="Retrotransposon Copia-like N-terminal" evidence="2">
    <location>
        <begin position="22"/>
        <end position="56"/>
    </location>
</feature>
<dbReference type="RefSeq" id="XP_008225782.2">
    <property type="nucleotide sequence ID" value="XM_008227560.2"/>
</dbReference>
<evidence type="ECO:0000313" key="3">
    <source>
        <dbReference type="Proteomes" id="UP000694861"/>
    </source>
</evidence>
<dbReference type="InterPro" id="IPR029472">
    <property type="entry name" value="Copia-like_N"/>
</dbReference>
<feature type="compositionally biased region" description="Low complexity" evidence="1">
    <location>
        <begin position="193"/>
        <end position="216"/>
    </location>
</feature>
<feature type="region of interest" description="Disordered" evidence="1">
    <location>
        <begin position="175"/>
        <end position="226"/>
    </location>
</feature>
<dbReference type="Proteomes" id="UP000694861">
    <property type="component" value="Linkage group LG3"/>
</dbReference>
<dbReference type="PANTHER" id="PTHR37610">
    <property type="entry name" value="CCHC-TYPE DOMAIN-CONTAINING PROTEIN"/>
    <property type="match status" value="1"/>
</dbReference>
<accession>A0ABM0NJN4</accession>
<reference evidence="3" key="1">
    <citation type="journal article" date="2012" name="Nat. Commun.">
        <title>The genome of Prunus mume.</title>
        <authorList>
            <person name="Zhang Q."/>
            <person name="Chen W."/>
            <person name="Sun L."/>
            <person name="Zhao F."/>
            <person name="Huang B."/>
            <person name="Yang W."/>
            <person name="Tao Y."/>
            <person name="Wang J."/>
            <person name="Yuan Z."/>
            <person name="Fan G."/>
            <person name="Xing Z."/>
            <person name="Han C."/>
            <person name="Pan H."/>
            <person name="Zhong X."/>
            <person name="Shi W."/>
            <person name="Liang X."/>
            <person name="Du D."/>
            <person name="Sun F."/>
            <person name="Xu Z."/>
            <person name="Hao R."/>
            <person name="Lv T."/>
            <person name="Lv Y."/>
            <person name="Zheng Z."/>
            <person name="Sun M."/>
            <person name="Luo L."/>
            <person name="Cai M."/>
            <person name="Gao Y."/>
            <person name="Wang J."/>
            <person name="Yin Y."/>
            <person name="Xu X."/>
            <person name="Cheng T."/>
            <person name="Wang J."/>
        </authorList>
    </citation>
    <scope>NUCLEOTIDE SEQUENCE [LARGE SCALE GENOMIC DNA]</scope>
</reference>
<dbReference type="Pfam" id="PF14244">
    <property type="entry name" value="Retrotran_gag_3"/>
    <property type="match status" value="1"/>
</dbReference>
<name>A0ABM0NJN4_PRUMU</name>
<evidence type="ECO:0000313" key="4">
    <source>
        <dbReference type="RefSeq" id="XP_008225782.2"/>
    </source>
</evidence>
<sequence>MVNEQTSSDGSKLDASNPFFIHHFNHPEMMLVSKPLHGDNYTTWHRSMTVSLSAKNNAIYSTTAHEIWEDIGERFSQSNAPRIFQIQRDIASLTQDQLSVAAYYTKLKSLWDELASYSDSTSWTCGAQNERNKLMQFLMWLHESYSAIRETKDIQSFATSLLLLRSIPSHSRRYKLNVYPPGHRLHKSHTRDGSQNRGGNRSKRNGGSSSSVNLVSDGPSLHDLRSALPNLSDTQLQQVHSVVHDNGAEPCTSTPQANVAGSVQGLFTAPLRLPRWIIDSGATDHITSSSDLLTNGVKNHTLQPVLMPSGDRVKKTMIGLGKQHGGLYYRHCTLFHLAPPADPAILLFHPPTCGTDVLHNFQFRED</sequence>
<proteinExistence type="predicted"/>
<evidence type="ECO:0000259" key="2">
    <source>
        <dbReference type="Pfam" id="PF14244"/>
    </source>
</evidence>
<keyword evidence="3" id="KW-1185">Reference proteome</keyword>
<dbReference type="GeneID" id="103325406"/>
<evidence type="ECO:0000256" key="1">
    <source>
        <dbReference type="SAM" id="MobiDB-lite"/>
    </source>
</evidence>
<organism evidence="3 4">
    <name type="scientific">Prunus mume</name>
    <name type="common">Japanese apricot</name>
    <name type="synonym">Armeniaca mume</name>
    <dbReference type="NCBI Taxonomy" id="102107"/>
    <lineage>
        <taxon>Eukaryota</taxon>
        <taxon>Viridiplantae</taxon>
        <taxon>Streptophyta</taxon>
        <taxon>Embryophyta</taxon>
        <taxon>Tracheophyta</taxon>
        <taxon>Spermatophyta</taxon>
        <taxon>Magnoliopsida</taxon>
        <taxon>eudicotyledons</taxon>
        <taxon>Gunneridae</taxon>
        <taxon>Pentapetalae</taxon>
        <taxon>rosids</taxon>
        <taxon>fabids</taxon>
        <taxon>Rosales</taxon>
        <taxon>Rosaceae</taxon>
        <taxon>Amygdaloideae</taxon>
        <taxon>Amygdaleae</taxon>
        <taxon>Prunus</taxon>
    </lineage>
</organism>
<gene>
    <name evidence="4" type="primary">LOC103325406</name>
</gene>
<dbReference type="PANTHER" id="PTHR37610:SF100">
    <property type="entry name" value="COPIA-LIKE POLYPROTEIN_RETROTRANSPOSON"/>
    <property type="match status" value="1"/>
</dbReference>